<organism evidence="1 2">
    <name type="scientific">Tumebacillus permanentifrigoris</name>
    <dbReference type="NCBI Taxonomy" id="378543"/>
    <lineage>
        <taxon>Bacteria</taxon>
        <taxon>Bacillati</taxon>
        <taxon>Bacillota</taxon>
        <taxon>Bacilli</taxon>
        <taxon>Bacillales</taxon>
        <taxon>Alicyclobacillaceae</taxon>
        <taxon>Tumebacillus</taxon>
    </lineage>
</organism>
<dbReference type="AlphaFoldDB" id="A0A316D886"/>
<dbReference type="Proteomes" id="UP000245634">
    <property type="component" value="Unassembled WGS sequence"/>
</dbReference>
<name>A0A316D886_9BACL</name>
<dbReference type="RefSeq" id="WP_109688889.1">
    <property type="nucleotide sequence ID" value="NZ_QGGL01000008.1"/>
</dbReference>
<evidence type="ECO:0000313" key="2">
    <source>
        <dbReference type="Proteomes" id="UP000245634"/>
    </source>
</evidence>
<keyword evidence="2" id="KW-1185">Reference proteome</keyword>
<sequence>MEHFVRYVQDGVTLLQERLSEQPELKQQIEEVIRESLTRSTMEALEIEQSVAILAGREIASAIVACMRCLETFDDLEELGTAAELGDDTLHFLRYLTARYGPVLKAFRRRTHYPHGWHKFGHVVSQSETGQTHVQMKIMRNDDTTLILEDDTESVLRLVNLMLKALESADDYAAIDGPTVQEFTERYARLIDRASIGGSTDRTEH</sequence>
<dbReference type="OrthoDB" id="2380914at2"/>
<gene>
    <name evidence="1" type="ORF">C7459_10814</name>
</gene>
<comment type="caution">
    <text evidence="1">The sequence shown here is derived from an EMBL/GenBank/DDBJ whole genome shotgun (WGS) entry which is preliminary data.</text>
</comment>
<accession>A0A316D886</accession>
<proteinExistence type="predicted"/>
<dbReference type="EMBL" id="QGGL01000008">
    <property type="protein sequence ID" value="PWK12996.1"/>
    <property type="molecule type" value="Genomic_DNA"/>
</dbReference>
<protein>
    <submittedName>
        <fullName evidence="1">Uncharacterized protein</fullName>
    </submittedName>
</protein>
<reference evidence="1 2" key="1">
    <citation type="submission" date="2018-05" db="EMBL/GenBank/DDBJ databases">
        <title>Genomic Encyclopedia of Type Strains, Phase IV (KMG-IV): sequencing the most valuable type-strain genomes for metagenomic binning, comparative biology and taxonomic classification.</title>
        <authorList>
            <person name="Goeker M."/>
        </authorList>
    </citation>
    <scope>NUCLEOTIDE SEQUENCE [LARGE SCALE GENOMIC DNA]</scope>
    <source>
        <strain evidence="1 2">DSM 18773</strain>
    </source>
</reference>
<evidence type="ECO:0000313" key="1">
    <source>
        <dbReference type="EMBL" id="PWK12996.1"/>
    </source>
</evidence>